<dbReference type="SUPFAM" id="SSF56672">
    <property type="entry name" value="DNA/RNA polymerases"/>
    <property type="match status" value="1"/>
</dbReference>
<reference evidence="2" key="1">
    <citation type="journal article" date="2022" name="Int. J. Mol. Sci.">
        <title>Draft Genome of Tanacetum Coccineum: Genomic Comparison of Closely Related Tanacetum-Family Plants.</title>
        <authorList>
            <person name="Yamashiro T."/>
            <person name="Shiraishi A."/>
            <person name="Nakayama K."/>
            <person name="Satake H."/>
        </authorList>
    </citation>
    <scope>NUCLEOTIDE SEQUENCE</scope>
</reference>
<dbReference type="InterPro" id="IPR041577">
    <property type="entry name" value="RT_RNaseH_2"/>
</dbReference>
<dbReference type="Pfam" id="PF17919">
    <property type="entry name" value="RT_RNaseH_2"/>
    <property type="match status" value="1"/>
</dbReference>
<evidence type="ECO:0000313" key="2">
    <source>
        <dbReference type="EMBL" id="GJT07873.1"/>
    </source>
</evidence>
<dbReference type="Gene3D" id="3.30.420.10">
    <property type="entry name" value="Ribonuclease H-like superfamily/Ribonuclease H"/>
    <property type="match status" value="1"/>
</dbReference>
<protein>
    <submittedName>
        <fullName evidence="2">Ty3-gypsy retrotransposon protein</fullName>
    </submittedName>
</protein>
<dbReference type="Gene3D" id="3.30.70.270">
    <property type="match status" value="1"/>
</dbReference>
<keyword evidence="3" id="KW-1185">Reference proteome</keyword>
<dbReference type="PROSITE" id="PS50994">
    <property type="entry name" value="INTEGRASE"/>
    <property type="match status" value="1"/>
</dbReference>
<evidence type="ECO:0000313" key="3">
    <source>
        <dbReference type="Proteomes" id="UP001151760"/>
    </source>
</evidence>
<feature type="domain" description="Integrase catalytic" evidence="1">
    <location>
        <begin position="73"/>
        <end position="147"/>
    </location>
</feature>
<gene>
    <name evidence="2" type="ORF">Tco_0842335</name>
</gene>
<dbReference type="InterPro" id="IPR050951">
    <property type="entry name" value="Retrovirus_Pol_polyprotein"/>
</dbReference>
<dbReference type="InterPro" id="IPR043502">
    <property type="entry name" value="DNA/RNA_pol_sf"/>
</dbReference>
<dbReference type="SUPFAM" id="SSF53098">
    <property type="entry name" value="Ribonuclease H-like"/>
    <property type="match status" value="1"/>
</dbReference>
<proteinExistence type="predicted"/>
<dbReference type="InterPro" id="IPR012337">
    <property type="entry name" value="RNaseH-like_sf"/>
</dbReference>
<organism evidence="2 3">
    <name type="scientific">Tanacetum coccineum</name>
    <dbReference type="NCBI Taxonomy" id="301880"/>
    <lineage>
        <taxon>Eukaryota</taxon>
        <taxon>Viridiplantae</taxon>
        <taxon>Streptophyta</taxon>
        <taxon>Embryophyta</taxon>
        <taxon>Tracheophyta</taxon>
        <taxon>Spermatophyta</taxon>
        <taxon>Magnoliopsida</taxon>
        <taxon>eudicotyledons</taxon>
        <taxon>Gunneridae</taxon>
        <taxon>Pentapetalae</taxon>
        <taxon>asterids</taxon>
        <taxon>campanulids</taxon>
        <taxon>Asterales</taxon>
        <taxon>Asteraceae</taxon>
        <taxon>Asteroideae</taxon>
        <taxon>Anthemideae</taxon>
        <taxon>Anthemidinae</taxon>
        <taxon>Tanacetum</taxon>
    </lineage>
</organism>
<dbReference type="InterPro" id="IPR036397">
    <property type="entry name" value="RNaseH_sf"/>
</dbReference>
<dbReference type="EMBL" id="BQNB010012786">
    <property type="protein sequence ID" value="GJT07873.1"/>
    <property type="molecule type" value="Genomic_DNA"/>
</dbReference>
<dbReference type="InterPro" id="IPR043128">
    <property type="entry name" value="Rev_trsase/Diguanyl_cyclase"/>
</dbReference>
<comment type="caution">
    <text evidence="2">The sequence shown here is derived from an EMBL/GenBank/DDBJ whole genome shotgun (WGS) entry which is preliminary data.</text>
</comment>
<dbReference type="Proteomes" id="UP001151760">
    <property type="component" value="Unassembled WGS sequence"/>
</dbReference>
<dbReference type="PANTHER" id="PTHR37984:SF15">
    <property type="entry name" value="INTEGRASE CATALYTIC DOMAIN-CONTAINING PROTEIN"/>
    <property type="match status" value="1"/>
</dbReference>
<name>A0ABQ5B2A7_9ASTR</name>
<dbReference type="InterPro" id="IPR001584">
    <property type="entry name" value="Integrase_cat-core"/>
</dbReference>
<accession>A0ABQ5B2A7</accession>
<dbReference type="PANTHER" id="PTHR37984">
    <property type="entry name" value="PROTEIN CBG26694"/>
    <property type="match status" value="1"/>
</dbReference>
<evidence type="ECO:0000259" key="1">
    <source>
        <dbReference type="PROSITE" id="PS50994"/>
    </source>
</evidence>
<sequence>MVAPLTNLLSKEGFKWGKPEMIGFEALKLQLSTTPVLSLPDFEQTFVVETDAADEGIGATKYSTQAIWGYLQPLAMPTTVWEDVSMDFVTGMALSKGFTVVLVVVDRFSKYAHLAPLPASFNANKVAEVFVDTIIKLHGIPKSIVFDHLLDTAYRTYWVPRIEILRYGVLGSLGTMYWLFGYGELAENVLLMVFDQSIIYGVSADVDTAYSSKSGNGLEFFKVITYGVCF</sequence>
<reference evidence="2" key="2">
    <citation type="submission" date="2022-01" db="EMBL/GenBank/DDBJ databases">
        <authorList>
            <person name="Yamashiro T."/>
            <person name="Shiraishi A."/>
            <person name="Satake H."/>
            <person name="Nakayama K."/>
        </authorList>
    </citation>
    <scope>NUCLEOTIDE SEQUENCE</scope>
</reference>